<keyword evidence="1" id="KW-0472">Membrane</keyword>
<evidence type="ECO:0000313" key="2">
    <source>
        <dbReference type="EMBL" id="CAG5929487.1"/>
    </source>
</evidence>
<dbReference type="Gene3D" id="3.10.130.10">
    <property type="entry name" value="Ribonuclease A-like domain"/>
    <property type="match status" value="1"/>
</dbReference>
<dbReference type="AlphaFoldDB" id="A0A8S4BC72"/>
<dbReference type="Proteomes" id="UP000677803">
    <property type="component" value="Unassembled WGS sequence"/>
</dbReference>
<keyword evidence="3" id="KW-1185">Reference proteome</keyword>
<sequence>MVSEQLMQPDWQFALGRDEFFSCVHIIKRAGISSPSPHNQLDIEANASADPSKRGSSEQMNVAILITVMSTLALALILDGAGAYNCRPCQRNYDNNAYNNFVRKHILQESFDRRSKSEWEGYIDRRGLCDRPYQTFIRSQDKRSVERICNGGGRQRSNNLCTSTSSIRVYDISVRPNDCKLS</sequence>
<feature type="transmembrane region" description="Helical" evidence="1">
    <location>
        <begin position="62"/>
        <end position="84"/>
    </location>
</feature>
<name>A0A8S4BC72_9TELE</name>
<protein>
    <submittedName>
        <fullName evidence="2">(Atlantic silverside) hypothetical protein</fullName>
    </submittedName>
</protein>
<reference evidence="2" key="1">
    <citation type="submission" date="2021-05" db="EMBL/GenBank/DDBJ databases">
        <authorList>
            <person name="Tigano A."/>
        </authorList>
    </citation>
    <scope>NUCLEOTIDE SEQUENCE</scope>
</reference>
<proteinExistence type="predicted"/>
<keyword evidence="1" id="KW-1133">Transmembrane helix</keyword>
<comment type="caution">
    <text evidence="2">The sequence shown here is derived from an EMBL/GenBank/DDBJ whole genome shotgun (WGS) entry which is preliminary data.</text>
</comment>
<dbReference type="EMBL" id="CAJRST010014446">
    <property type="protein sequence ID" value="CAG5929487.1"/>
    <property type="molecule type" value="Genomic_DNA"/>
</dbReference>
<evidence type="ECO:0000256" key="1">
    <source>
        <dbReference type="SAM" id="Phobius"/>
    </source>
</evidence>
<keyword evidence="1" id="KW-0812">Transmembrane</keyword>
<evidence type="ECO:0000313" key="3">
    <source>
        <dbReference type="Proteomes" id="UP000677803"/>
    </source>
</evidence>
<dbReference type="OrthoDB" id="8963344at2759"/>
<dbReference type="InterPro" id="IPR036816">
    <property type="entry name" value="RNaseA-like_dom_sf"/>
</dbReference>
<accession>A0A8S4BC72</accession>
<organism evidence="2 3">
    <name type="scientific">Menidia menidia</name>
    <name type="common">Atlantic silverside</name>
    <dbReference type="NCBI Taxonomy" id="238744"/>
    <lineage>
        <taxon>Eukaryota</taxon>
        <taxon>Metazoa</taxon>
        <taxon>Chordata</taxon>
        <taxon>Craniata</taxon>
        <taxon>Vertebrata</taxon>
        <taxon>Euteleostomi</taxon>
        <taxon>Actinopterygii</taxon>
        <taxon>Neopterygii</taxon>
        <taxon>Teleostei</taxon>
        <taxon>Neoteleostei</taxon>
        <taxon>Acanthomorphata</taxon>
        <taxon>Ovalentaria</taxon>
        <taxon>Atherinomorphae</taxon>
        <taxon>Atheriniformes</taxon>
        <taxon>Atherinopsidae</taxon>
        <taxon>Menidiinae</taxon>
        <taxon>Menidia</taxon>
    </lineage>
</organism>
<gene>
    <name evidence="2" type="ORF">MMEN_LOCUS13122</name>
</gene>
<feature type="non-terminal residue" evidence="2">
    <location>
        <position position="182"/>
    </location>
</feature>